<dbReference type="EMBL" id="LXSH01000020">
    <property type="protein sequence ID" value="OAM21626.1"/>
    <property type="molecule type" value="Genomic_DNA"/>
</dbReference>
<dbReference type="AlphaFoldDB" id="A0A1A9RPS4"/>
<sequence>MKKSDADALALRMLLIQIQNNKVAPLYPHTLEDVARWSERLQQFGDDDINLDLIIHPYKSS</sequence>
<reference evidence="2" key="1">
    <citation type="submission" date="2016-05" db="EMBL/GenBank/DDBJ databases">
        <title>Draft genome of Corynebacterium afermentans subsp. afermentans LCDC 88199T.</title>
        <authorList>
            <person name="Bernier A.-M."/>
            <person name="Bernard K."/>
        </authorList>
    </citation>
    <scope>NUCLEOTIDE SEQUENCE [LARGE SCALE GENOMIC DNA]</scope>
    <source>
        <strain evidence="2">NML120819</strain>
    </source>
</reference>
<gene>
    <name evidence="1" type="ORF">A7P89_07320</name>
</gene>
<name>A0A1A9RPS4_EIKCO</name>
<evidence type="ECO:0000313" key="1">
    <source>
        <dbReference type="EMBL" id="OAM21626.1"/>
    </source>
</evidence>
<proteinExistence type="predicted"/>
<evidence type="ECO:0000313" key="2">
    <source>
        <dbReference type="Proteomes" id="UP000078103"/>
    </source>
</evidence>
<dbReference type="Proteomes" id="UP000078103">
    <property type="component" value="Unassembled WGS sequence"/>
</dbReference>
<dbReference type="RefSeq" id="WP_049258856.1">
    <property type="nucleotide sequence ID" value="NZ_JAWFMW010000357.1"/>
</dbReference>
<organism evidence="1 2">
    <name type="scientific">Eikenella corrodens</name>
    <dbReference type="NCBI Taxonomy" id="539"/>
    <lineage>
        <taxon>Bacteria</taxon>
        <taxon>Pseudomonadati</taxon>
        <taxon>Pseudomonadota</taxon>
        <taxon>Betaproteobacteria</taxon>
        <taxon>Neisseriales</taxon>
        <taxon>Neisseriaceae</taxon>
        <taxon>Eikenella</taxon>
    </lineage>
</organism>
<accession>A0A1A9RPS4</accession>
<comment type="caution">
    <text evidence="1">The sequence shown here is derived from an EMBL/GenBank/DDBJ whole genome shotgun (WGS) entry which is preliminary data.</text>
</comment>
<protein>
    <submittedName>
        <fullName evidence="1">Uncharacterized protein</fullName>
    </submittedName>
</protein>